<name>A0A6L8MQN4_9BURK</name>
<dbReference type="InterPro" id="IPR016667">
    <property type="entry name" value="Caps_polysacc_synth_CpsB/CapC"/>
</dbReference>
<protein>
    <recommendedName>
        <fullName evidence="2">protein-tyrosine-phosphatase</fullName>
        <ecNumber evidence="2">3.1.3.48</ecNumber>
    </recommendedName>
</protein>
<evidence type="ECO:0000313" key="5">
    <source>
        <dbReference type="EMBL" id="MYM82938.1"/>
    </source>
</evidence>
<keyword evidence="3" id="KW-0378">Hydrolase</keyword>
<evidence type="ECO:0000256" key="1">
    <source>
        <dbReference type="ARBA" id="ARBA00005750"/>
    </source>
</evidence>
<dbReference type="GO" id="GO:0004725">
    <property type="term" value="F:protein tyrosine phosphatase activity"/>
    <property type="evidence" value="ECO:0007669"/>
    <property type="project" value="UniProtKB-EC"/>
</dbReference>
<gene>
    <name evidence="5" type="ORF">GTP44_13345</name>
</gene>
<comment type="catalytic activity">
    <reaction evidence="4">
        <text>O-phospho-L-tyrosyl-[protein] + H2O = L-tyrosyl-[protein] + phosphate</text>
        <dbReference type="Rhea" id="RHEA:10684"/>
        <dbReference type="Rhea" id="RHEA-COMP:10136"/>
        <dbReference type="Rhea" id="RHEA-COMP:20101"/>
        <dbReference type="ChEBI" id="CHEBI:15377"/>
        <dbReference type="ChEBI" id="CHEBI:43474"/>
        <dbReference type="ChEBI" id="CHEBI:46858"/>
        <dbReference type="ChEBI" id="CHEBI:61978"/>
        <dbReference type="EC" id="3.1.3.48"/>
    </reaction>
</comment>
<evidence type="ECO:0000256" key="2">
    <source>
        <dbReference type="ARBA" id="ARBA00013064"/>
    </source>
</evidence>
<dbReference type="PIRSF" id="PIRSF016557">
    <property type="entry name" value="Caps_synth_CpsB"/>
    <property type="match status" value="1"/>
</dbReference>
<evidence type="ECO:0000256" key="4">
    <source>
        <dbReference type="ARBA" id="ARBA00051722"/>
    </source>
</evidence>
<sequence>MIDLHCHFLPGVDDGPEQLDEAVQLAEAAVANGIRAAALTPHVHPRRYPNTRASLQQVFWDFQQTLIQRNIPLQLFLGGEVRFSPESLELILADNVPFYGEVDGYKIMLLEFPHEMIPAGSLQFVQKLLSMNIRPLIAHPERNKTVMNVVDSIRPFTDAGCWLQVTAGSLTGRFGRTAQKVALQLLEEELIWALATDAHTLTTRPPDLASGRDAVAEIMGPRLAKRMVLDRPARILGLDAATLAA</sequence>
<reference evidence="5 6" key="1">
    <citation type="submission" date="2019-12" db="EMBL/GenBank/DDBJ databases">
        <title>Novel species isolated from a subtropical stream in China.</title>
        <authorList>
            <person name="Lu H."/>
        </authorList>
    </citation>
    <scope>NUCLEOTIDE SEQUENCE [LARGE SCALE GENOMIC DNA]</scope>
    <source>
        <strain evidence="5 6">FT50W</strain>
    </source>
</reference>
<organism evidence="5 6">
    <name type="scientific">Duganella lactea</name>
    <dbReference type="NCBI Taxonomy" id="2692173"/>
    <lineage>
        <taxon>Bacteria</taxon>
        <taxon>Pseudomonadati</taxon>
        <taxon>Pseudomonadota</taxon>
        <taxon>Betaproteobacteria</taxon>
        <taxon>Burkholderiales</taxon>
        <taxon>Oxalobacteraceae</taxon>
        <taxon>Telluria group</taxon>
        <taxon>Duganella</taxon>
    </lineage>
</organism>
<evidence type="ECO:0000313" key="6">
    <source>
        <dbReference type="Proteomes" id="UP000474565"/>
    </source>
</evidence>
<dbReference type="SUPFAM" id="SSF89550">
    <property type="entry name" value="PHP domain-like"/>
    <property type="match status" value="1"/>
</dbReference>
<dbReference type="AlphaFoldDB" id="A0A6L8MQN4"/>
<evidence type="ECO:0000256" key="3">
    <source>
        <dbReference type="ARBA" id="ARBA00022801"/>
    </source>
</evidence>
<dbReference type="Gene3D" id="3.20.20.140">
    <property type="entry name" value="Metal-dependent hydrolases"/>
    <property type="match status" value="1"/>
</dbReference>
<dbReference type="InterPro" id="IPR016195">
    <property type="entry name" value="Pol/histidinol_Pase-like"/>
</dbReference>
<dbReference type="EC" id="3.1.3.48" evidence="2"/>
<proteinExistence type="inferred from homology"/>
<dbReference type="Proteomes" id="UP000474565">
    <property type="component" value="Unassembled WGS sequence"/>
</dbReference>
<dbReference type="PANTHER" id="PTHR39181">
    <property type="entry name" value="TYROSINE-PROTEIN PHOSPHATASE YWQE"/>
    <property type="match status" value="1"/>
</dbReference>
<dbReference type="RefSeq" id="WP_161019823.1">
    <property type="nucleotide sequence ID" value="NZ_WWCP01000014.1"/>
</dbReference>
<dbReference type="Pfam" id="PF19567">
    <property type="entry name" value="CpsB_CapC"/>
    <property type="match status" value="1"/>
</dbReference>
<dbReference type="PANTHER" id="PTHR39181:SF1">
    <property type="entry name" value="TYROSINE-PROTEIN PHOSPHATASE YWQE"/>
    <property type="match status" value="1"/>
</dbReference>
<comment type="similarity">
    <text evidence="1">Belongs to the metallo-dependent hydrolases superfamily. CpsB/CapC family.</text>
</comment>
<accession>A0A6L8MQN4</accession>
<comment type="caution">
    <text evidence="5">The sequence shown here is derived from an EMBL/GenBank/DDBJ whole genome shotgun (WGS) entry which is preliminary data.</text>
</comment>
<dbReference type="GO" id="GO:0030145">
    <property type="term" value="F:manganese ion binding"/>
    <property type="evidence" value="ECO:0007669"/>
    <property type="project" value="InterPro"/>
</dbReference>
<dbReference type="EMBL" id="WWCP01000014">
    <property type="protein sequence ID" value="MYM82938.1"/>
    <property type="molecule type" value="Genomic_DNA"/>
</dbReference>